<dbReference type="GO" id="GO:0006270">
    <property type="term" value="P:DNA replication initiation"/>
    <property type="evidence" value="ECO:0007669"/>
    <property type="project" value="InterPro"/>
</dbReference>
<evidence type="ECO:0000256" key="2">
    <source>
        <dbReference type="SAM" id="MobiDB-lite"/>
    </source>
</evidence>
<dbReference type="Pfam" id="PF01051">
    <property type="entry name" value="Rep3_N"/>
    <property type="match status" value="1"/>
</dbReference>
<evidence type="ECO:0000256" key="1">
    <source>
        <dbReference type="ARBA" id="ARBA00038283"/>
    </source>
</evidence>
<dbReference type="Gene3D" id="1.10.10.10">
    <property type="entry name" value="Winged helix-like DNA-binding domain superfamily/Winged helix DNA-binding domain"/>
    <property type="match status" value="1"/>
</dbReference>
<name>E7ABE0_HELFC</name>
<reference evidence="4 5" key="1">
    <citation type="journal article" date="2011" name="Genome Biol. Evol.">
        <title>Comparative whole genome sequence analysis of the carcinogenic bacterial model pathogen Helicobacter felis.</title>
        <authorList>
            <person name="Arnold I.C."/>
            <person name="Zigova Z."/>
            <person name="Holden M."/>
            <person name="Lawley T.D."/>
            <person name="Rad R."/>
            <person name="Dougan G."/>
            <person name="Falkow S."/>
            <person name="Bentley S.D."/>
            <person name="Muller A."/>
        </authorList>
    </citation>
    <scope>NUCLEOTIDE SEQUENCE [LARGE SCALE GENOMIC DNA]</scope>
    <source>
        <strain evidence="5">ATCC 49179 / CCUG 28539 / NCTC 12436 / CS1</strain>
    </source>
</reference>
<dbReference type="AlphaFoldDB" id="E7ABE0"/>
<feature type="compositionally biased region" description="Basic and acidic residues" evidence="2">
    <location>
        <begin position="467"/>
        <end position="481"/>
    </location>
</feature>
<dbReference type="EMBL" id="FQ670179">
    <property type="protein sequence ID" value="CBY83698.1"/>
    <property type="molecule type" value="Genomic_DNA"/>
</dbReference>
<accession>E7ABE0</accession>
<gene>
    <name evidence="4" type="ordered locus">Hfelis_16140</name>
</gene>
<evidence type="ECO:0000259" key="3">
    <source>
        <dbReference type="Pfam" id="PF01051"/>
    </source>
</evidence>
<evidence type="ECO:0000313" key="4">
    <source>
        <dbReference type="EMBL" id="CBY83698.1"/>
    </source>
</evidence>
<feature type="region of interest" description="Disordered" evidence="2">
    <location>
        <begin position="99"/>
        <end position="122"/>
    </location>
</feature>
<organism evidence="4 5">
    <name type="scientific">Helicobacter felis (strain ATCC 49179 / CCUG 28539 / NCTC 12436 / CS1)</name>
    <dbReference type="NCBI Taxonomy" id="936155"/>
    <lineage>
        <taxon>Bacteria</taxon>
        <taxon>Pseudomonadati</taxon>
        <taxon>Campylobacterota</taxon>
        <taxon>Epsilonproteobacteria</taxon>
        <taxon>Campylobacterales</taxon>
        <taxon>Helicobacteraceae</taxon>
        <taxon>Helicobacter</taxon>
    </lineage>
</organism>
<dbReference type="InterPro" id="IPR036390">
    <property type="entry name" value="WH_DNA-bd_sf"/>
</dbReference>
<dbReference type="GO" id="GO:0003887">
    <property type="term" value="F:DNA-directed DNA polymerase activity"/>
    <property type="evidence" value="ECO:0007669"/>
    <property type="project" value="InterPro"/>
</dbReference>
<dbReference type="InterPro" id="IPR036388">
    <property type="entry name" value="WH-like_DNA-bd_sf"/>
</dbReference>
<dbReference type="HOGENOM" id="CLU_033049_0_0_7"/>
<dbReference type="RefSeq" id="WP_013470103.1">
    <property type="nucleotide sequence ID" value="NC_014810.2"/>
</dbReference>
<dbReference type="OrthoDB" id="5362765at2"/>
<protein>
    <submittedName>
        <fullName evidence="4">Replication initiation protein A</fullName>
    </submittedName>
</protein>
<dbReference type="KEGG" id="hfe:HFELIS_16140"/>
<feature type="domain" description="Initiator Rep protein WH1" evidence="3">
    <location>
        <begin position="179"/>
        <end position="335"/>
    </location>
</feature>
<feature type="region of interest" description="Disordered" evidence="2">
    <location>
        <begin position="464"/>
        <end position="488"/>
    </location>
</feature>
<evidence type="ECO:0000313" key="5">
    <source>
        <dbReference type="Proteomes" id="UP000007934"/>
    </source>
</evidence>
<dbReference type="eggNOG" id="COG5527">
    <property type="taxonomic scope" value="Bacteria"/>
</dbReference>
<dbReference type="InterPro" id="IPR000525">
    <property type="entry name" value="Initiator_Rep_WH1"/>
</dbReference>
<feature type="region of interest" description="Disordered" evidence="2">
    <location>
        <begin position="389"/>
        <end position="412"/>
    </location>
</feature>
<comment type="similarity">
    <text evidence="1">Belongs to the initiator RepB protein family.</text>
</comment>
<keyword evidence="5" id="KW-1185">Reference proteome</keyword>
<dbReference type="SUPFAM" id="SSF46785">
    <property type="entry name" value="Winged helix' DNA-binding domain"/>
    <property type="match status" value="1"/>
</dbReference>
<proteinExistence type="inferred from homology"/>
<dbReference type="Proteomes" id="UP000007934">
    <property type="component" value="Chromosome"/>
</dbReference>
<sequence length="587" mass="67005">MLKKDRDLLVSAQSNPISQLLGLFDHLQSIKNALKAFNIPMEEDNNSAILQILVQILAQQAPPQKPLPQETQKEISTLESSLTDISQFLELAKNANILPSAQATPPQPPATKPTQQTQPPSVQELLRQAGKEYAAIMAQKTLASMPQPLSKSPPKQELKLTSKEPILANKVSISSPGQVVVHNDIYKVNLGRLGARELNLLFSLFNRLKDQQDTCVRFSPQEVKNLMNDPKSSNADLLKVVRTLWSNIKAANFQQIAHVVENGMEIVQERDFNLFSGSTIAMNKEKTRLLYLDIKVNTDCYLHLFNQLSANFTAFQLKIFLSLNSKYAKNLYRLLVRFEDVRKNGMCEMLTYRGDFEGFREFMGIPKSMEIGIIEERVLRPACRELGHFFPPPSKRSKKQEDTPYDPANPDRSKPYETIFYVKEKKGRKIVGVTFHFMPHPHADAQKAILKRHSQNRVQEVALEQQRQAEKEKRKLEKAQRESQQGYCNKQERESLKEYCGLIGGLYIKTPEHFFKSIRLASVATRLGNNPNIVALFQLIEPSPNDIHIAKFCTEHIERFNCPKEGYFTHVFKDIEDFIGNFVQDAR</sequence>
<dbReference type="GeneID" id="36134293"/>